<dbReference type="EMBL" id="AM260522">
    <property type="protein sequence ID" value="CAK00402.1"/>
    <property type="molecule type" value="Genomic_DNA"/>
</dbReference>
<dbReference type="HOGENOM" id="CLU_2023496_0_0_7"/>
<dbReference type="KEGG" id="hac:Hac_1700"/>
<organism evidence="2 3">
    <name type="scientific">Helicobacter acinonychis (strain Sheeba)</name>
    <dbReference type="NCBI Taxonomy" id="382638"/>
    <lineage>
        <taxon>Bacteria</taxon>
        <taxon>Pseudomonadati</taxon>
        <taxon>Campylobacterota</taxon>
        <taxon>Epsilonproteobacteria</taxon>
        <taxon>Campylobacterales</taxon>
        <taxon>Helicobacteraceae</taxon>
        <taxon>Helicobacter</taxon>
    </lineage>
</organism>
<proteinExistence type="predicted"/>
<feature type="domain" description="SabA N-terminal extracellular adhesion" evidence="1">
    <location>
        <begin position="1"/>
        <end position="71"/>
    </location>
</feature>
<dbReference type="AlphaFoldDB" id="Q17VC4"/>
<gene>
    <name evidence="2" type="primary">omp31 fragment 1</name>
    <name evidence="2" type="ordered locus">Hac_1700</name>
</gene>
<evidence type="ECO:0000313" key="2">
    <source>
        <dbReference type="EMBL" id="CAK00402.1"/>
    </source>
</evidence>
<evidence type="ECO:0000259" key="1">
    <source>
        <dbReference type="Pfam" id="PF18304"/>
    </source>
</evidence>
<dbReference type="Pfam" id="PF18304">
    <property type="entry name" value="SabA_adhesion"/>
    <property type="match status" value="1"/>
</dbReference>
<dbReference type="InterPro" id="IPR040838">
    <property type="entry name" value="SabA_N_adhesion"/>
</dbReference>
<protein>
    <submittedName>
        <fullName evidence="2">Outer membrane protein 31 1</fullName>
    </submittedName>
</protein>
<dbReference type="Proteomes" id="UP000000775">
    <property type="component" value="Chromosome"/>
</dbReference>
<accession>Q17VC4</accession>
<evidence type="ECO:0000313" key="3">
    <source>
        <dbReference type="Proteomes" id="UP000000775"/>
    </source>
</evidence>
<name>Q17VC4_HELAH</name>
<keyword evidence="3" id="KW-1185">Reference proteome</keyword>
<reference evidence="2 3" key="1">
    <citation type="journal article" date="2006" name="PLoS Genet.">
        <title>Who ate whom? Adaptive Helicobacter genomic changes that accompanied a host jump from early humans to large felines.</title>
        <authorList>
            <person name="Eppinger M."/>
            <person name="Baar C."/>
            <person name="Linz B."/>
            <person name="Raddatz G."/>
            <person name="Lanz C."/>
            <person name="Keller H."/>
            <person name="Morelli G."/>
            <person name="Gressmann H."/>
            <person name="Achtman M."/>
            <person name="Schuster S.C."/>
        </authorList>
    </citation>
    <scope>NUCLEOTIDE SEQUENCE [LARGE SCALE GENOMIC DNA]</scope>
    <source>
        <strain evidence="2 3">Sheeba</strain>
    </source>
</reference>
<sequence>MWNGIGYAVMCRKGNGSGSSNMNFEDQPRQESAAVQCNRYEAIGKDKSMSIENFKKLNEACQIIQAASKNRRARWLERSKTLARMRARKAVIIQVMALHGAFQEIAITCTRFLALISLLSKT</sequence>